<dbReference type="Gene3D" id="3.30.420.10">
    <property type="entry name" value="Ribonuclease H-like superfamily/Ribonuclease H"/>
    <property type="match status" value="1"/>
</dbReference>
<comment type="caution">
    <text evidence="2">The sequence shown here is derived from an EMBL/GenBank/DDBJ whole genome shotgun (WGS) entry which is preliminary data.</text>
</comment>
<feature type="region of interest" description="Disordered" evidence="1">
    <location>
        <begin position="1"/>
        <end position="24"/>
    </location>
</feature>
<dbReference type="GO" id="GO:0003676">
    <property type="term" value="F:nucleic acid binding"/>
    <property type="evidence" value="ECO:0007669"/>
    <property type="project" value="InterPro"/>
</dbReference>
<evidence type="ECO:0000313" key="2">
    <source>
        <dbReference type="EMBL" id="KAJ7690494.1"/>
    </source>
</evidence>
<gene>
    <name evidence="2" type="ORF">B0H17DRAFT_936010</name>
</gene>
<sequence>MTHRTGEPKERPEPPSRRRARAVPAPREVKVYIAGTTHTPLSKIVTAAAGILVEAEDSGTTGKRLPIAYEQSQYVAEFFAGLEAIRSAGKEDTLTIFSAQRYVHDAMNKKLSGWEHEGWVGVRHCGVLLCLAAELKARKAPTFFKVAAPGTPARTICKRAAGLAKRAAKAPIDAEWDLTLPPNTTLRGLSLQGNRQKTFYRSIREEKTKNVSPRASTRKKLEAVRMAVIDAFGRHVSDADIWRAASVKDFLPRTAQFLWKGLHNAHRNGTYWTHIPECEDRAMCKECEVLEDLEHILVDCKSPGREIVWKAAKALWLEKETQWPEVSLGTILGCGLAEFRDDGGKVKRGTQRLYRILMSESAYLIWRVSKSPPMETT</sequence>
<evidence type="ECO:0008006" key="4">
    <source>
        <dbReference type="Google" id="ProtNLM"/>
    </source>
</evidence>
<dbReference type="EMBL" id="JARKIE010000064">
    <property type="protein sequence ID" value="KAJ7690494.1"/>
    <property type="molecule type" value="Genomic_DNA"/>
</dbReference>
<proteinExistence type="predicted"/>
<dbReference type="Proteomes" id="UP001221757">
    <property type="component" value="Unassembled WGS sequence"/>
</dbReference>
<evidence type="ECO:0000313" key="3">
    <source>
        <dbReference type="Proteomes" id="UP001221757"/>
    </source>
</evidence>
<name>A0AAD7DFP3_MYCRO</name>
<dbReference type="AlphaFoldDB" id="A0AAD7DFP3"/>
<dbReference type="InterPro" id="IPR012337">
    <property type="entry name" value="RNaseH-like_sf"/>
</dbReference>
<organism evidence="2 3">
    <name type="scientific">Mycena rosella</name>
    <name type="common">Pink bonnet</name>
    <name type="synonym">Agaricus rosellus</name>
    <dbReference type="NCBI Taxonomy" id="1033263"/>
    <lineage>
        <taxon>Eukaryota</taxon>
        <taxon>Fungi</taxon>
        <taxon>Dikarya</taxon>
        <taxon>Basidiomycota</taxon>
        <taxon>Agaricomycotina</taxon>
        <taxon>Agaricomycetes</taxon>
        <taxon>Agaricomycetidae</taxon>
        <taxon>Agaricales</taxon>
        <taxon>Marasmiineae</taxon>
        <taxon>Mycenaceae</taxon>
        <taxon>Mycena</taxon>
    </lineage>
</organism>
<keyword evidence="3" id="KW-1185">Reference proteome</keyword>
<dbReference type="InterPro" id="IPR036397">
    <property type="entry name" value="RNaseH_sf"/>
</dbReference>
<dbReference type="SUPFAM" id="SSF53098">
    <property type="entry name" value="Ribonuclease H-like"/>
    <property type="match status" value="1"/>
</dbReference>
<evidence type="ECO:0000256" key="1">
    <source>
        <dbReference type="SAM" id="MobiDB-lite"/>
    </source>
</evidence>
<protein>
    <recommendedName>
        <fullName evidence="4">Reverse transcriptase zinc-binding domain-containing protein</fullName>
    </recommendedName>
</protein>
<reference evidence="2" key="1">
    <citation type="submission" date="2023-03" db="EMBL/GenBank/DDBJ databases">
        <title>Massive genome expansion in bonnet fungi (Mycena s.s.) driven by repeated elements and novel gene families across ecological guilds.</title>
        <authorList>
            <consortium name="Lawrence Berkeley National Laboratory"/>
            <person name="Harder C.B."/>
            <person name="Miyauchi S."/>
            <person name="Viragh M."/>
            <person name="Kuo A."/>
            <person name="Thoen E."/>
            <person name="Andreopoulos B."/>
            <person name="Lu D."/>
            <person name="Skrede I."/>
            <person name="Drula E."/>
            <person name="Henrissat B."/>
            <person name="Morin E."/>
            <person name="Kohler A."/>
            <person name="Barry K."/>
            <person name="LaButti K."/>
            <person name="Morin E."/>
            <person name="Salamov A."/>
            <person name="Lipzen A."/>
            <person name="Mereny Z."/>
            <person name="Hegedus B."/>
            <person name="Baldrian P."/>
            <person name="Stursova M."/>
            <person name="Weitz H."/>
            <person name="Taylor A."/>
            <person name="Grigoriev I.V."/>
            <person name="Nagy L.G."/>
            <person name="Martin F."/>
            <person name="Kauserud H."/>
        </authorList>
    </citation>
    <scope>NUCLEOTIDE SEQUENCE</scope>
    <source>
        <strain evidence="2">CBHHK067</strain>
    </source>
</reference>
<accession>A0AAD7DFP3</accession>
<feature type="compositionally biased region" description="Basic and acidic residues" evidence="1">
    <location>
        <begin position="1"/>
        <end position="16"/>
    </location>
</feature>